<dbReference type="CDD" id="cd00801">
    <property type="entry name" value="INT_P4_C"/>
    <property type="match status" value="1"/>
</dbReference>
<dbReference type="RefSeq" id="WP_172235937.1">
    <property type="nucleotide sequence ID" value="NZ_JABFDP010000005.1"/>
</dbReference>
<keyword evidence="4" id="KW-0233">DNA recombination</keyword>
<proteinExistence type="inferred from homology"/>
<dbReference type="InterPro" id="IPR010998">
    <property type="entry name" value="Integrase_recombinase_N"/>
</dbReference>
<reference evidence="7" key="1">
    <citation type="journal article" date="2021" name="ISME J.">
        <title>Evolutionary origin and ecological implication of a unique nif island in free-living Bradyrhizobium lineages.</title>
        <authorList>
            <person name="Tao J."/>
        </authorList>
    </citation>
    <scope>NUCLEOTIDE SEQUENCE [LARGE SCALE GENOMIC DNA]</scope>
    <source>
        <strain evidence="7">SZCCT0094</strain>
    </source>
</reference>
<dbReference type="Pfam" id="PF00589">
    <property type="entry name" value="Phage_integrase"/>
    <property type="match status" value="1"/>
</dbReference>
<dbReference type="SUPFAM" id="SSF56349">
    <property type="entry name" value="DNA breaking-rejoining enzymes"/>
    <property type="match status" value="1"/>
</dbReference>
<dbReference type="InterPro" id="IPR002104">
    <property type="entry name" value="Integrase_catalytic"/>
</dbReference>
<dbReference type="InterPro" id="IPR013762">
    <property type="entry name" value="Integrase-like_cat_sf"/>
</dbReference>
<protein>
    <submittedName>
        <fullName evidence="6">Integrase arm-type DNA-binding domain-containing protein</fullName>
    </submittedName>
</protein>
<dbReference type="PANTHER" id="PTHR30629">
    <property type="entry name" value="PROPHAGE INTEGRASE"/>
    <property type="match status" value="1"/>
</dbReference>
<evidence type="ECO:0000313" key="6">
    <source>
        <dbReference type="EMBL" id="MBR1134643.1"/>
    </source>
</evidence>
<dbReference type="Proteomes" id="UP001314635">
    <property type="component" value="Unassembled WGS sequence"/>
</dbReference>
<evidence type="ECO:0000313" key="7">
    <source>
        <dbReference type="Proteomes" id="UP001314635"/>
    </source>
</evidence>
<dbReference type="PANTHER" id="PTHR30629:SF2">
    <property type="entry name" value="PROPHAGE INTEGRASE INTS-RELATED"/>
    <property type="match status" value="1"/>
</dbReference>
<dbReference type="Pfam" id="PF22022">
    <property type="entry name" value="Phage_int_M"/>
    <property type="match status" value="1"/>
</dbReference>
<dbReference type="GO" id="GO:0003677">
    <property type="term" value="F:DNA binding"/>
    <property type="evidence" value="ECO:0007669"/>
    <property type="project" value="UniProtKB-KW"/>
</dbReference>
<dbReference type="InterPro" id="IPR011010">
    <property type="entry name" value="DNA_brk_join_enz"/>
</dbReference>
<keyword evidence="7" id="KW-1185">Reference proteome</keyword>
<gene>
    <name evidence="6" type="ORF">JQ619_02565</name>
</gene>
<dbReference type="Gene3D" id="1.10.150.130">
    <property type="match status" value="1"/>
</dbReference>
<evidence type="ECO:0000256" key="1">
    <source>
        <dbReference type="ARBA" id="ARBA00008857"/>
    </source>
</evidence>
<evidence type="ECO:0000256" key="2">
    <source>
        <dbReference type="ARBA" id="ARBA00022908"/>
    </source>
</evidence>
<comment type="caution">
    <text evidence="6">The sequence shown here is derived from an EMBL/GenBank/DDBJ whole genome shotgun (WGS) entry which is preliminary data.</text>
</comment>
<dbReference type="Pfam" id="PF13356">
    <property type="entry name" value="Arm-DNA-bind_3"/>
    <property type="match status" value="1"/>
</dbReference>
<dbReference type="Gene3D" id="3.30.160.390">
    <property type="entry name" value="Integrase, DNA-binding domain"/>
    <property type="match status" value="1"/>
</dbReference>
<dbReference type="EMBL" id="JAFCLK010000002">
    <property type="protein sequence ID" value="MBR1134643.1"/>
    <property type="molecule type" value="Genomic_DNA"/>
</dbReference>
<keyword evidence="2" id="KW-0229">DNA integration</keyword>
<comment type="similarity">
    <text evidence="1">Belongs to the 'phage' integrase family.</text>
</comment>
<keyword evidence="3 6" id="KW-0238">DNA-binding</keyword>
<name>A0ABS5G011_9BRAD</name>
<sequence length="408" mass="47047">MQFLTQRPEITAKNYLSVGPGEYPCGNNLYLIVTPSGGRRWAFRYQRNGIVKKMGFGSAKETGLKLSEARDKAIDALRLLAKGTDPREHRDVEKRRTQGSRQFGEFAEEWRRTYETGMRHKAARAKLKRIVQVVCGPLHKHWVHEIETAHVVNVLMPIWQQPETSRSARQIIKKILDAAIAHNLRPKDNPADWASRLQPIMPRQRRRGTIRGGHKAMDYQDLPAFMHKLSAISTQSARALEVIILTLGRTAEVQNMRWAQLDLDNGIWDLGFLGTKNERLKRTPLPRQTLNYLREAYDSRVSDEFVFPGRSLKRPMSNMTMLKYLKELTGDDSLTVHGFRTTFRTWAQEQTHFEEEIVEHCLHHITGDDAEKAYKRGEALKKRLHVMQTFADYATQLPRSNVTPMKVA</sequence>
<evidence type="ECO:0000259" key="5">
    <source>
        <dbReference type="PROSITE" id="PS51898"/>
    </source>
</evidence>
<dbReference type="PROSITE" id="PS51898">
    <property type="entry name" value="TYR_RECOMBINASE"/>
    <property type="match status" value="1"/>
</dbReference>
<dbReference type="InterPro" id="IPR038488">
    <property type="entry name" value="Integrase_DNA-bd_sf"/>
</dbReference>
<evidence type="ECO:0000256" key="4">
    <source>
        <dbReference type="ARBA" id="ARBA00023172"/>
    </source>
</evidence>
<dbReference type="InterPro" id="IPR050808">
    <property type="entry name" value="Phage_Integrase"/>
</dbReference>
<organism evidence="6 7">
    <name type="scientific">Bradyrhizobium denitrificans</name>
    <dbReference type="NCBI Taxonomy" id="2734912"/>
    <lineage>
        <taxon>Bacteria</taxon>
        <taxon>Pseudomonadati</taxon>
        <taxon>Pseudomonadota</taxon>
        <taxon>Alphaproteobacteria</taxon>
        <taxon>Hyphomicrobiales</taxon>
        <taxon>Nitrobacteraceae</taxon>
        <taxon>Bradyrhizobium</taxon>
    </lineage>
</organism>
<evidence type="ECO:0000256" key="3">
    <source>
        <dbReference type="ARBA" id="ARBA00023125"/>
    </source>
</evidence>
<feature type="domain" description="Tyr recombinase" evidence="5">
    <location>
        <begin position="212"/>
        <end position="387"/>
    </location>
</feature>
<accession>A0ABS5G011</accession>
<dbReference type="InterPro" id="IPR025166">
    <property type="entry name" value="Integrase_DNA_bind_dom"/>
</dbReference>
<dbReference type="Gene3D" id="1.10.443.10">
    <property type="entry name" value="Intergrase catalytic core"/>
    <property type="match status" value="1"/>
</dbReference>
<dbReference type="InterPro" id="IPR053876">
    <property type="entry name" value="Phage_int_M"/>
</dbReference>